<dbReference type="GeneTree" id="ENSGT00550000074891"/>
<dbReference type="eggNOG" id="KOG0970">
    <property type="taxonomic scope" value="Eukaryota"/>
</dbReference>
<dbReference type="GO" id="GO:0003682">
    <property type="term" value="F:chromatin binding"/>
    <property type="evidence" value="ECO:0007669"/>
    <property type="project" value="TreeGrafter"/>
</dbReference>
<feature type="region of interest" description="Disordered" evidence="1">
    <location>
        <begin position="1"/>
        <end position="29"/>
    </location>
</feature>
<feature type="region of interest" description="Disordered" evidence="1">
    <location>
        <begin position="101"/>
        <end position="122"/>
    </location>
</feature>
<feature type="region of interest" description="Disordered" evidence="1">
    <location>
        <begin position="212"/>
        <end position="269"/>
    </location>
</feature>
<dbReference type="EMBL" id="AFYH01140858">
    <property type="status" value="NOT_ANNOTATED_CDS"/>
    <property type="molecule type" value="Genomic_DNA"/>
</dbReference>
<dbReference type="FunFam" id="3.30.70.2820:FF:000001">
    <property type="entry name" value="DNA polymerase"/>
    <property type="match status" value="1"/>
</dbReference>
<reference evidence="4" key="2">
    <citation type="submission" date="2025-08" db="UniProtKB">
        <authorList>
            <consortium name="Ensembl"/>
        </authorList>
    </citation>
    <scope>IDENTIFICATION</scope>
</reference>
<evidence type="ECO:0000259" key="3">
    <source>
        <dbReference type="Pfam" id="PF12254"/>
    </source>
</evidence>
<accession>H3AKZ0</accession>
<feature type="compositionally biased region" description="Polar residues" evidence="1">
    <location>
        <begin position="1"/>
        <end position="11"/>
    </location>
</feature>
<proteinExistence type="predicted"/>
<evidence type="ECO:0000313" key="4">
    <source>
        <dbReference type="Ensembl" id="ENSLACP00000010311.1"/>
    </source>
</evidence>
<dbReference type="Pfam" id="PF03104">
    <property type="entry name" value="DNA_pol_B_exo1"/>
    <property type="match status" value="1"/>
</dbReference>
<dbReference type="OMA" id="WIESAEM"/>
<dbReference type="GO" id="GO:0003688">
    <property type="term" value="F:DNA replication origin binding"/>
    <property type="evidence" value="ECO:0007669"/>
    <property type="project" value="TreeGrafter"/>
</dbReference>
<dbReference type="GO" id="GO:0005658">
    <property type="term" value="C:alpha DNA polymerase:primase complex"/>
    <property type="evidence" value="ECO:0007669"/>
    <property type="project" value="TreeGrafter"/>
</dbReference>
<dbReference type="GO" id="GO:0003887">
    <property type="term" value="F:DNA-directed DNA polymerase activity"/>
    <property type="evidence" value="ECO:0007669"/>
    <property type="project" value="TreeGrafter"/>
</dbReference>
<evidence type="ECO:0000256" key="1">
    <source>
        <dbReference type="SAM" id="MobiDB-lite"/>
    </source>
</evidence>
<name>H3AKZ0_LATCH</name>
<dbReference type="InParanoid" id="H3AKZ0"/>
<dbReference type="Gene3D" id="3.30.70.2820">
    <property type="match status" value="1"/>
</dbReference>
<feature type="compositionally biased region" description="Acidic residues" evidence="1">
    <location>
        <begin position="231"/>
        <end position="253"/>
    </location>
</feature>
<keyword evidence="5" id="KW-1185">Reference proteome</keyword>
<reference evidence="5" key="1">
    <citation type="submission" date="2011-08" db="EMBL/GenBank/DDBJ databases">
        <title>The draft genome of Latimeria chalumnae.</title>
        <authorList>
            <person name="Di Palma F."/>
            <person name="Alfoldi J."/>
            <person name="Johnson J."/>
            <person name="Berlin A."/>
            <person name="Gnerre S."/>
            <person name="Jaffe D."/>
            <person name="MacCallum I."/>
            <person name="Young S."/>
            <person name="Walker B.J."/>
            <person name="Lander E."/>
            <person name="Lindblad-Toh K."/>
        </authorList>
    </citation>
    <scope>NUCLEOTIDE SEQUENCE [LARGE SCALE GENOMIC DNA]</scope>
    <source>
        <strain evidence="5">Wild caught</strain>
    </source>
</reference>
<dbReference type="EMBL" id="AFYH01140859">
    <property type="status" value="NOT_ANNOTATED_CDS"/>
    <property type="molecule type" value="Genomic_DNA"/>
</dbReference>
<dbReference type="GO" id="GO:0003697">
    <property type="term" value="F:single-stranded DNA binding"/>
    <property type="evidence" value="ECO:0007669"/>
    <property type="project" value="TreeGrafter"/>
</dbReference>
<reference evidence="4" key="3">
    <citation type="submission" date="2025-09" db="UniProtKB">
        <authorList>
            <consortium name="Ensembl"/>
        </authorList>
    </citation>
    <scope>IDENTIFICATION</scope>
</reference>
<dbReference type="STRING" id="7897.ENSLACP00000010311"/>
<feature type="domain" description="DNA polymerase alpha catalytic subunit N-terminal" evidence="3">
    <location>
        <begin position="27"/>
        <end position="90"/>
    </location>
</feature>
<organism evidence="4 5">
    <name type="scientific">Latimeria chalumnae</name>
    <name type="common">Coelacanth</name>
    <dbReference type="NCBI Taxonomy" id="7897"/>
    <lineage>
        <taxon>Eukaryota</taxon>
        <taxon>Metazoa</taxon>
        <taxon>Chordata</taxon>
        <taxon>Craniata</taxon>
        <taxon>Vertebrata</taxon>
        <taxon>Euteleostomi</taxon>
        <taxon>Coelacanthiformes</taxon>
        <taxon>Coelacanthidae</taxon>
        <taxon>Latimeria</taxon>
    </lineage>
</organism>
<dbReference type="EMBL" id="AFYH01140862">
    <property type="status" value="NOT_ANNOTATED_CDS"/>
    <property type="molecule type" value="Genomic_DNA"/>
</dbReference>
<dbReference type="SUPFAM" id="SSF53098">
    <property type="entry name" value="Ribonuclease H-like"/>
    <property type="match status" value="1"/>
</dbReference>
<dbReference type="PANTHER" id="PTHR45861">
    <property type="entry name" value="DNA POLYMERASE ALPHA CATALYTIC SUBUNIT"/>
    <property type="match status" value="1"/>
</dbReference>
<dbReference type="EMBL" id="AFYH01140861">
    <property type="status" value="NOT_ANNOTATED_CDS"/>
    <property type="molecule type" value="Genomic_DNA"/>
</dbReference>
<dbReference type="InterPro" id="IPR012337">
    <property type="entry name" value="RNaseH-like_sf"/>
</dbReference>
<dbReference type="GO" id="GO:0006272">
    <property type="term" value="P:leading strand elongation"/>
    <property type="evidence" value="ECO:0007669"/>
    <property type="project" value="TreeGrafter"/>
</dbReference>
<dbReference type="GO" id="GO:1902975">
    <property type="term" value="P:mitotic DNA replication initiation"/>
    <property type="evidence" value="ECO:0007669"/>
    <property type="project" value="TreeGrafter"/>
</dbReference>
<dbReference type="Pfam" id="PF12254">
    <property type="entry name" value="DNA_pol_alpha_N"/>
    <property type="match status" value="1"/>
</dbReference>
<evidence type="ECO:0000313" key="5">
    <source>
        <dbReference type="Proteomes" id="UP000008672"/>
    </source>
</evidence>
<dbReference type="Gene3D" id="2.40.50.730">
    <property type="match status" value="1"/>
</dbReference>
<sequence length="630" mass="70246">AGGDSGSSAANRSRREKKQKAGRTEALERLKKAKAGEKIKYEVEELTDVYDEVDEDQYSKIVRDRQDDDWIVDDDEDGIGYVEDGREIFDEDLDDDALESVVKGKGGKQAANKDKKNVKKVAVSKPNSIKSMFMASAVKKTEKDVDLSKDDLLGDILQDLNTETWHVAPSPASVRKAAAVKAEMISVAPASLKVASSPVKAVASQLQLSSTSLVDSAGSGGAVKSSNPPPPEEDPSAMEFEDGDFDEPMEDDATPISTQRSELEPEVTAKKDGQLMVEEKPLKFRTPLALPVSCWDHREEDEADSRVLEVHVDSSRLPLVTGPDGDQVFRFYWLDAFEDQYSQPGVVYLFGKVWIESAEMYVSCCVAVKNIERILYLLPRETRVNLSTGTDTGTPVILMDVYHEFNQQIAERYKIMKFRSKACKKNYAFEIPDVPAQSDYLEIRYSAELPQLPQELKGETFSHVFGTNTSSLEHLLLSRKIKGPSWVDIKMPQLSNQPVSWCKVEAIAAKPDFVSIVKDLPPPPLVIMSISMKTVQNPKTHQNEVVVLAALVHHKFPLQKAAPQPPFQTHFSDFSHVKVCRLPCPTLYKKNKQKTVNGKVEIAPTERTLLGFFLAKIHKVDPDVIVQWLI</sequence>
<dbReference type="InterPro" id="IPR006133">
    <property type="entry name" value="DNA-dir_DNA_pol_B_exonuc"/>
</dbReference>
<protein>
    <submittedName>
        <fullName evidence="4">Polymerase (DNA directed), alpha 1</fullName>
    </submittedName>
</protein>
<dbReference type="EMBL" id="AFYH01140855">
    <property type="status" value="NOT_ANNOTATED_CDS"/>
    <property type="molecule type" value="Genomic_DNA"/>
</dbReference>
<feature type="domain" description="DNA-directed DNA polymerase family B exonuclease" evidence="2">
    <location>
        <begin position="463"/>
        <end position="626"/>
    </location>
</feature>
<dbReference type="HOGENOM" id="CLU_485373_0_0_1"/>
<dbReference type="EMBL" id="AFYH01140857">
    <property type="status" value="NOT_ANNOTATED_CDS"/>
    <property type="molecule type" value="Genomic_DNA"/>
</dbReference>
<dbReference type="NCBIfam" id="TIGR00592">
    <property type="entry name" value="pol2"/>
    <property type="match status" value="1"/>
</dbReference>
<dbReference type="AlphaFoldDB" id="H3AKZ0"/>
<dbReference type="Gene3D" id="3.30.420.10">
    <property type="entry name" value="Ribonuclease H-like superfamily/Ribonuclease H"/>
    <property type="match status" value="1"/>
</dbReference>
<dbReference type="Proteomes" id="UP000008672">
    <property type="component" value="Unassembled WGS sequence"/>
</dbReference>
<dbReference type="InterPro" id="IPR036397">
    <property type="entry name" value="RNaseH_sf"/>
</dbReference>
<dbReference type="InterPro" id="IPR024647">
    <property type="entry name" value="DNA_pol_a_cat_su_N"/>
</dbReference>
<dbReference type="EMBL" id="AFYH01140856">
    <property type="status" value="NOT_ANNOTATED_CDS"/>
    <property type="molecule type" value="Genomic_DNA"/>
</dbReference>
<dbReference type="GO" id="GO:0006273">
    <property type="term" value="P:lagging strand elongation"/>
    <property type="evidence" value="ECO:0007669"/>
    <property type="project" value="TreeGrafter"/>
</dbReference>
<dbReference type="PANTHER" id="PTHR45861:SF1">
    <property type="entry name" value="DNA POLYMERASE ALPHA CATALYTIC SUBUNIT"/>
    <property type="match status" value="1"/>
</dbReference>
<evidence type="ECO:0000259" key="2">
    <source>
        <dbReference type="Pfam" id="PF03104"/>
    </source>
</evidence>
<feature type="compositionally biased region" description="Basic residues" evidence="1">
    <location>
        <begin position="12"/>
        <end position="21"/>
    </location>
</feature>
<dbReference type="EMBL" id="AFYH01140860">
    <property type="status" value="NOT_ANNOTATED_CDS"/>
    <property type="molecule type" value="Genomic_DNA"/>
</dbReference>
<dbReference type="Ensembl" id="ENSLACT00000010389.1">
    <property type="protein sequence ID" value="ENSLACP00000010311.1"/>
    <property type="gene ID" value="ENSLACG00000009082.1"/>
</dbReference>